<evidence type="ECO:0000313" key="3">
    <source>
        <dbReference type="Proteomes" id="UP000593915"/>
    </source>
</evidence>
<dbReference type="AlphaFoldDB" id="A0A7S6WR53"/>
<evidence type="ECO:0000256" key="1">
    <source>
        <dbReference type="SAM" id="Phobius"/>
    </source>
</evidence>
<dbReference type="Proteomes" id="UP000593915">
    <property type="component" value="Chromosome"/>
</dbReference>
<protein>
    <recommendedName>
        <fullName evidence="4">Lipopolysaccharide assembly protein A domain-containing protein</fullName>
    </recommendedName>
</protein>
<keyword evidence="1" id="KW-0472">Membrane</keyword>
<name>A0A7S6WR53_9SPIR</name>
<reference evidence="2 3" key="1">
    <citation type="submission" date="2020-09" db="EMBL/GenBank/DDBJ databases">
        <title>Characterization of Treponema spp. from bovine digital dermatitis in Korea.</title>
        <authorList>
            <person name="Espiritu H.M."/>
            <person name="Cho Y.I."/>
            <person name="Mamuad L."/>
        </authorList>
    </citation>
    <scope>NUCLEOTIDE SEQUENCE [LARGE SCALE GENOMIC DNA]</scope>
    <source>
        <strain evidence="2 3">KS1</strain>
    </source>
</reference>
<sequence length="119" mass="13394">MPWKVIYFLFIILAFALFAGFNMNNTCDVSLVFYTLKTVPVYVINLFSFLIGIVLTVPFFWGNKKRNAKAPKHQGFSSAATDNEVSGIKNVDLKPQKRTWFWNKKKVSGGESAGFSSDA</sequence>
<accession>A0A7S6WR53</accession>
<keyword evidence="1" id="KW-1133">Transmembrane helix</keyword>
<evidence type="ECO:0000313" key="2">
    <source>
        <dbReference type="EMBL" id="QOW61796.1"/>
    </source>
</evidence>
<keyword evidence="1" id="KW-0812">Transmembrane</keyword>
<proteinExistence type="predicted"/>
<dbReference type="RefSeq" id="WP_024466921.1">
    <property type="nucleotide sequence ID" value="NZ_CP061839.1"/>
</dbReference>
<dbReference type="EMBL" id="CP061839">
    <property type="protein sequence ID" value="QOW61796.1"/>
    <property type="molecule type" value="Genomic_DNA"/>
</dbReference>
<feature type="transmembrane region" description="Helical" evidence="1">
    <location>
        <begin position="41"/>
        <end position="62"/>
    </location>
</feature>
<evidence type="ECO:0008006" key="4">
    <source>
        <dbReference type="Google" id="ProtNLM"/>
    </source>
</evidence>
<organism evidence="2 3">
    <name type="scientific">Treponema pedis</name>
    <dbReference type="NCBI Taxonomy" id="409322"/>
    <lineage>
        <taxon>Bacteria</taxon>
        <taxon>Pseudomonadati</taxon>
        <taxon>Spirochaetota</taxon>
        <taxon>Spirochaetia</taxon>
        <taxon>Spirochaetales</taxon>
        <taxon>Treponemataceae</taxon>
        <taxon>Treponema</taxon>
    </lineage>
</organism>
<feature type="transmembrane region" description="Helical" evidence="1">
    <location>
        <begin position="5"/>
        <end position="21"/>
    </location>
</feature>
<gene>
    <name evidence="2" type="ORF">IFE08_05390</name>
</gene>